<dbReference type="Gene3D" id="3.80.10.10">
    <property type="entry name" value="Ribonuclease Inhibitor"/>
    <property type="match status" value="1"/>
</dbReference>
<dbReference type="Proteomes" id="UP000282597">
    <property type="component" value="Chromosome"/>
</dbReference>
<dbReference type="AlphaFoldDB" id="A0A2Z6ES07"/>
<evidence type="ECO:0000313" key="1">
    <source>
        <dbReference type="EMBL" id="BBE08190.1"/>
    </source>
</evidence>
<organism evidence="1 2">
    <name type="scientific">Mycoavidus cysteinexigens</name>
    <dbReference type="NCBI Taxonomy" id="1553431"/>
    <lineage>
        <taxon>Bacteria</taxon>
        <taxon>Pseudomonadati</taxon>
        <taxon>Pseudomonadota</taxon>
        <taxon>Betaproteobacteria</taxon>
        <taxon>Burkholderiales</taxon>
        <taxon>Burkholderiaceae</taxon>
        <taxon>Mycoavidus</taxon>
    </lineage>
</organism>
<keyword evidence="2" id="KW-1185">Reference proteome</keyword>
<dbReference type="Pfam" id="PF13855">
    <property type="entry name" value="LRR_8"/>
    <property type="match status" value="1"/>
</dbReference>
<dbReference type="PANTHER" id="PTHR48051">
    <property type="match status" value="1"/>
</dbReference>
<dbReference type="PANTHER" id="PTHR48051:SF1">
    <property type="entry name" value="RAS SUPPRESSOR PROTEIN 1"/>
    <property type="match status" value="1"/>
</dbReference>
<protein>
    <submittedName>
        <fullName evidence="1">Leucine-rich repeat containing protein</fullName>
    </submittedName>
</protein>
<dbReference type="SMART" id="SM00369">
    <property type="entry name" value="LRR_TYP"/>
    <property type="match status" value="3"/>
</dbReference>
<dbReference type="InterPro" id="IPR032675">
    <property type="entry name" value="LRR_dom_sf"/>
</dbReference>
<gene>
    <name evidence="1" type="ORF">MCB1EB_0029</name>
</gene>
<accession>A0A2Z6ES07</accession>
<sequence length="213" mass="23703">MKKRQKWLGWCALIGMYLALSSQVGAQPVDVSTTDIKISQKGLNFSQNNSLLNVWIDQAEQYEMGARKEAVQRIRAAYENQAVSLDLSGLKITSLPPELEALSELKNLNLSNTLIDSFPSFLSGLKNLEWLNLADTPITIIPEGLGNMSNLQVLNLSKTNIKTLPNSIGNLINLKKLNISKTQILETELPETIICLNLEEMIWPDGERTVPNL</sequence>
<dbReference type="Pfam" id="PF00560">
    <property type="entry name" value="LRR_1"/>
    <property type="match status" value="1"/>
</dbReference>
<dbReference type="GO" id="GO:0005737">
    <property type="term" value="C:cytoplasm"/>
    <property type="evidence" value="ECO:0007669"/>
    <property type="project" value="TreeGrafter"/>
</dbReference>
<reference evidence="1 2" key="1">
    <citation type="journal article" date="2018" name="Microbes Environ.">
        <title>Comparative Genomic Insights into Endofungal Lifestyles of Two Bacterial Endosymbionts, Mycoavidus cysteinexigens and Burkholderia rhizoxinica.</title>
        <authorList>
            <person name="Sharmin D."/>
            <person name="Guo Y."/>
            <person name="Nishizawa T."/>
            <person name="Ohshima S."/>
            <person name="Sato Y."/>
            <person name="Takashima Y."/>
            <person name="Narisawa K."/>
            <person name="Ohta H."/>
        </authorList>
    </citation>
    <scope>NUCLEOTIDE SEQUENCE [LARGE SCALE GENOMIC DNA]</scope>
    <source>
        <strain evidence="1 2">B1-EB</strain>
    </source>
</reference>
<dbReference type="InterPro" id="IPR003591">
    <property type="entry name" value="Leu-rich_rpt_typical-subtyp"/>
</dbReference>
<proteinExistence type="predicted"/>
<dbReference type="InterPro" id="IPR001611">
    <property type="entry name" value="Leu-rich_rpt"/>
</dbReference>
<dbReference type="RefSeq" id="WP_052393891.1">
    <property type="nucleotide sequence ID" value="NZ_AP018150.1"/>
</dbReference>
<dbReference type="KEGG" id="mcys:MCB1EB_0029"/>
<dbReference type="SUPFAM" id="SSF52058">
    <property type="entry name" value="L domain-like"/>
    <property type="match status" value="1"/>
</dbReference>
<dbReference type="EMBL" id="AP018150">
    <property type="protein sequence ID" value="BBE08190.1"/>
    <property type="molecule type" value="Genomic_DNA"/>
</dbReference>
<name>A0A2Z6ES07_9BURK</name>
<dbReference type="InterPro" id="IPR050216">
    <property type="entry name" value="LRR_domain-containing"/>
</dbReference>
<evidence type="ECO:0000313" key="2">
    <source>
        <dbReference type="Proteomes" id="UP000282597"/>
    </source>
</evidence>